<reference evidence="1" key="1">
    <citation type="journal article" date="2021" name="Environ. Microbiol.">
        <title>Gene family expansions and transcriptome signatures uncover fungal adaptations to wood decay.</title>
        <authorList>
            <person name="Hage H."/>
            <person name="Miyauchi S."/>
            <person name="Viragh M."/>
            <person name="Drula E."/>
            <person name="Min B."/>
            <person name="Chaduli D."/>
            <person name="Navarro D."/>
            <person name="Favel A."/>
            <person name="Norest M."/>
            <person name="Lesage-Meessen L."/>
            <person name="Balint B."/>
            <person name="Merenyi Z."/>
            <person name="de Eugenio L."/>
            <person name="Morin E."/>
            <person name="Martinez A.T."/>
            <person name="Baldrian P."/>
            <person name="Stursova M."/>
            <person name="Martinez M.J."/>
            <person name="Novotny C."/>
            <person name="Magnuson J.K."/>
            <person name="Spatafora J.W."/>
            <person name="Maurice S."/>
            <person name="Pangilinan J."/>
            <person name="Andreopoulos W."/>
            <person name="LaButti K."/>
            <person name="Hundley H."/>
            <person name="Na H."/>
            <person name="Kuo A."/>
            <person name="Barry K."/>
            <person name="Lipzen A."/>
            <person name="Henrissat B."/>
            <person name="Riley R."/>
            <person name="Ahrendt S."/>
            <person name="Nagy L.G."/>
            <person name="Grigoriev I.V."/>
            <person name="Martin F."/>
            <person name="Rosso M.N."/>
        </authorList>
    </citation>
    <scope>NUCLEOTIDE SEQUENCE</scope>
    <source>
        <strain evidence="1">CBS 384.51</strain>
    </source>
</reference>
<name>A0ACB8TLZ9_9APHY</name>
<dbReference type="EMBL" id="MU275006">
    <property type="protein sequence ID" value="KAI0083037.1"/>
    <property type="molecule type" value="Genomic_DNA"/>
</dbReference>
<organism evidence="1 2">
    <name type="scientific">Irpex rosettiformis</name>
    <dbReference type="NCBI Taxonomy" id="378272"/>
    <lineage>
        <taxon>Eukaryota</taxon>
        <taxon>Fungi</taxon>
        <taxon>Dikarya</taxon>
        <taxon>Basidiomycota</taxon>
        <taxon>Agaricomycotina</taxon>
        <taxon>Agaricomycetes</taxon>
        <taxon>Polyporales</taxon>
        <taxon>Irpicaceae</taxon>
        <taxon>Irpex</taxon>
    </lineage>
</organism>
<evidence type="ECO:0000313" key="1">
    <source>
        <dbReference type="EMBL" id="KAI0083037.1"/>
    </source>
</evidence>
<gene>
    <name evidence="1" type="ORF">BDY19DRAFT_1051985</name>
</gene>
<proteinExistence type="predicted"/>
<protein>
    <submittedName>
        <fullName evidence="1">Uncharacterized protein</fullName>
    </submittedName>
</protein>
<evidence type="ECO:0000313" key="2">
    <source>
        <dbReference type="Proteomes" id="UP001055072"/>
    </source>
</evidence>
<accession>A0ACB8TLZ9</accession>
<dbReference type="Proteomes" id="UP001055072">
    <property type="component" value="Unassembled WGS sequence"/>
</dbReference>
<comment type="caution">
    <text evidence="1">The sequence shown here is derived from an EMBL/GenBank/DDBJ whole genome shotgun (WGS) entry which is preliminary data.</text>
</comment>
<keyword evidence="2" id="KW-1185">Reference proteome</keyword>
<sequence>MIAISDIEPLAEPLARANTLWFVSSAQEKRITQVTDREREARISREWESSPVLLATKVLTLPCPRLQQCQREKDILSLPDGVSETDRKFVGRRLTERWNRDKQHDDSLPTYGRRGDTTGSNPKGSTT</sequence>